<dbReference type="PROSITE" id="PS51257">
    <property type="entry name" value="PROKAR_LIPOPROTEIN"/>
    <property type="match status" value="1"/>
</dbReference>
<accession>A0A449HDZ6</accession>
<name>A0A449HDZ6_NOCFR</name>
<gene>
    <name evidence="2" type="ORF">NCTC1935_00076</name>
</gene>
<protein>
    <recommendedName>
        <fullName evidence="3">Lipoprotein</fullName>
    </recommendedName>
</protein>
<evidence type="ECO:0000256" key="1">
    <source>
        <dbReference type="SAM" id="SignalP"/>
    </source>
</evidence>
<dbReference type="RefSeq" id="WP_137355120.1">
    <property type="nucleotide sequence ID" value="NZ_CAACYE020000006.1"/>
</dbReference>
<organism evidence="2">
    <name type="scientific">Nocardia farcinica</name>
    <dbReference type="NCBI Taxonomy" id="37329"/>
    <lineage>
        <taxon>Bacteria</taxon>
        <taxon>Bacillati</taxon>
        <taxon>Actinomycetota</taxon>
        <taxon>Actinomycetes</taxon>
        <taxon>Mycobacteriales</taxon>
        <taxon>Nocardiaceae</taxon>
        <taxon>Nocardia</taxon>
    </lineage>
</organism>
<proteinExistence type="predicted"/>
<feature type="chain" id="PRO_5039641184" description="Lipoprotein" evidence="1">
    <location>
        <begin position="20"/>
        <end position="184"/>
    </location>
</feature>
<keyword evidence="1" id="KW-0732">Signal</keyword>
<dbReference type="EMBL" id="CAACYE010000002">
    <property type="protein sequence ID" value="VFA81051.1"/>
    <property type="molecule type" value="Genomic_DNA"/>
</dbReference>
<evidence type="ECO:0000313" key="2">
    <source>
        <dbReference type="EMBL" id="VFA81051.1"/>
    </source>
</evidence>
<dbReference type="AlphaFoldDB" id="A0A449HDZ6"/>
<reference evidence="2" key="1">
    <citation type="submission" date="2019-02" db="EMBL/GenBank/DDBJ databases">
        <authorList>
            <consortium name="Pathogen Informatics"/>
        </authorList>
    </citation>
    <scope>NUCLEOTIDE SEQUENCE</scope>
    <source>
        <strain evidence="2">3012STDY6733949</strain>
    </source>
</reference>
<sequence>MTYRQRLAAALLALTVAVAACSRPADDFGEHDHDHGTGVPSGASIAPLPPLPAPWTELDRNDPQAVAVAAVTALFDWRPADGDTGPEAAVRRAKPLLTPRAAQDYRPYPVPRQLWEQWMDRRAEIRTTTEVSSEQHPVDTDVTWQRKLVTRIAADGTAPFTAATLVTVTKQPVWTVTAVTTMPT</sequence>
<evidence type="ECO:0008006" key="3">
    <source>
        <dbReference type="Google" id="ProtNLM"/>
    </source>
</evidence>
<feature type="signal peptide" evidence="1">
    <location>
        <begin position="1"/>
        <end position="19"/>
    </location>
</feature>